<dbReference type="PANTHER" id="PTHR37419:SF1">
    <property type="entry name" value="SERINE_THREONINE-PROTEIN KINASE TOXIN HIPA"/>
    <property type="match status" value="1"/>
</dbReference>
<dbReference type="Pfam" id="PF13657">
    <property type="entry name" value="Couple_hipA"/>
    <property type="match status" value="1"/>
</dbReference>
<dbReference type="PANTHER" id="PTHR37419">
    <property type="entry name" value="SERINE/THREONINE-PROTEIN KINASE TOXIN HIPA"/>
    <property type="match status" value="1"/>
</dbReference>
<gene>
    <name evidence="6" type="ORF">AOC05_06510</name>
</gene>
<organism evidence="6 7">
    <name type="scientific">Arthrobacter alpinus</name>
    <dbReference type="NCBI Taxonomy" id="656366"/>
    <lineage>
        <taxon>Bacteria</taxon>
        <taxon>Bacillati</taxon>
        <taxon>Actinomycetota</taxon>
        <taxon>Actinomycetes</taxon>
        <taxon>Micrococcales</taxon>
        <taxon>Micrococcaceae</taxon>
        <taxon>Arthrobacter</taxon>
    </lineage>
</organism>
<dbReference type="EMBL" id="CP012677">
    <property type="protein sequence ID" value="ALE92060.1"/>
    <property type="molecule type" value="Genomic_DNA"/>
</dbReference>
<evidence type="ECO:0008006" key="8">
    <source>
        <dbReference type="Google" id="ProtNLM"/>
    </source>
</evidence>
<dbReference type="NCBIfam" id="TIGR03071">
    <property type="entry name" value="couple_hipA"/>
    <property type="match status" value="1"/>
</dbReference>
<dbReference type="PATRIC" id="fig|656366.3.peg.1396"/>
<dbReference type="Gene3D" id="1.10.1070.20">
    <property type="match status" value="1"/>
</dbReference>
<protein>
    <recommendedName>
        <fullName evidence="8">Serine/threonine-protein kinase HipA</fullName>
    </recommendedName>
</protein>
<dbReference type="InterPro" id="IPR017508">
    <property type="entry name" value="HipA_N1"/>
</dbReference>
<dbReference type="GO" id="GO:0005829">
    <property type="term" value="C:cytosol"/>
    <property type="evidence" value="ECO:0007669"/>
    <property type="project" value="TreeGrafter"/>
</dbReference>
<comment type="similarity">
    <text evidence="1">Belongs to the HipA Ser/Thr kinase family.</text>
</comment>
<name>A0A0M4QM39_9MICC</name>
<dbReference type="GO" id="GO:0004674">
    <property type="term" value="F:protein serine/threonine kinase activity"/>
    <property type="evidence" value="ECO:0007669"/>
    <property type="project" value="TreeGrafter"/>
</dbReference>
<dbReference type="OrthoDB" id="3182374at2"/>
<keyword evidence="2" id="KW-0808">Transferase</keyword>
<sequence>MTTDGRLPVHLYGTHVGNLRKGRGDDVAFESAPAGIERFGVASTVLSTSLPLGPRDSTTAAAAAFFGGLLPEGRGLANLAAQARCGTADVHAMLDYAGLDVAGALQVGSRAGSGTGSYRPVTDAQIAERFARIGNYALGAPGGGGSITGYQPKTTLARIGNQWLEALDGAPTTHILKPLPPEFVGALHAEAYCLEIGRRCGLTTFASEVLNFAGSPALVVERYDRRVDDGGTVHRIHQEDAAQALGLPWGGDAKFESFPPFRATLKNIAGLLPRRRTVLGGGTDDRERLLAFMTLNVAVGNTDAHAKNFSLLHLPNGRIELAPLYDVLPQVLSPDGQQNLAIGVNGLRFQPSVTLADLVAEGQSWGLEQDRARSVAKETLKQVRYAVEESGAAEVAKNVPLLVANQAKNLLNGKRAAVSAGGPVTLAHLLPVSAMPKNTGGRRPGN</sequence>
<evidence type="ECO:0000256" key="1">
    <source>
        <dbReference type="ARBA" id="ARBA00010164"/>
    </source>
</evidence>
<proteinExistence type="inferred from homology"/>
<feature type="domain" description="HipA N-terminal subdomain 1" evidence="5">
    <location>
        <begin position="8"/>
        <end position="107"/>
    </location>
</feature>
<dbReference type="KEGG" id="aaq:AOC05_06510"/>
<evidence type="ECO:0000256" key="2">
    <source>
        <dbReference type="ARBA" id="ARBA00022679"/>
    </source>
</evidence>
<dbReference type="Proteomes" id="UP000062833">
    <property type="component" value="Chromosome"/>
</dbReference>
<evidence type="ECO:0000313" key="6">
    <source>
        <dbReference type="EMBL" id="ALE92060.1"/>
    </source>
</evidence>
<evidence type="ECO:0000259" key="5">
    <source>
        <dbReference type="Pfam" id="PF13657"/>
    </source>
</evidence>
<dbReference type="InterPro" id="IPR052028">
    <property type="entry name" value="HipA_Ser/Thr_kinase"/>
</dbReference>
<evidence type="ECO:0000313" key="7">
    <source>
        <dbReference type="Proteomes" id="UP000062833"/>
    </source>
</evidence>
<dbReference type="AlphaFoldDB" id="A0A0M4QM39"/>
<dbReference type="Pfam" id="PF07804">
    <property type="entry name" value="HipA_C"/>
    <property type="match status" value="1"/>
</dbReference>
<feature type="domain" description="HipA-like C-terminal" evidence="4">
    <location>
        <begin position="146"/>
        <end position="384"/>
    </location>
</feature>
<reference evidence="7" key="1">
    <citation type="submission" date="2015-09" db="EMBL/GenBank/DDBJ databases">
        <title>Complete genome of Arthrobacter alpinus strain R3.8.</title>
        <authorList>
            <person name="See-Too W.S."/>
            <person name="Chan K.G."/>
        </authorList>
    </citation>
    <scope>NUCLEOTIDE SEQUENCE [LARGE SCALE GENOMIC DNA]</scope>
    <source>
        <strain evidence="7">R3.8</strain>
    </source>
</reference>
<accession>A0A0M4QM39</accession>
<evidence type="ECO:0000259" key="4">
    <source>
        <dbReference type="Pfam" id="PF07804"/>
    </source>
</evidence>
<keyword evidence="3" id="KW-0418">Kinase</keyword>
<keyword evidence="7" id="KW-1185">Reference proteome</keyword>
<dbReference type="InterPro" id="IPR012893">
    <property type="entry name" value="HipA-like_C"/>
</dbReference>
<evidence type="ECO:0000256" key="3">
    <source>
        <dbReference type="ARBA" id="ARBA00022777"/>
    </source>
</evidence>
<dbReference type="RefSeq" id="WP_062006535.1">
    <property type="nucleotide sequence ID" value="NZ_CP012677.1"/>
</dbReference>